<dbReference type="PANTHER" id="PTHR46797">
    <property type="entry name" value="HTH-TYPE TRANSCRIPTIONAL REGULATOR"/>
    <property type="match status" value="1"/>
</dbReference>
<keyword evidence="1" id="KW-0238">DNA-binding</keyword>
<dbReference type="InterPro" id="IPR010982">
    <property type="entry name" value="Lambda_DNA-bd_dom_sf"/>
</dbReference>
<evidence type="ECO:0000256" key="1">
    <source>
        <dbReference type="ARBA" id="ARBA00023125"/>
    </source>
</evidence>
<sequence length="72" mass="8129">MLGKLRLLRLEHGMSLGEVAEKIGISAGYMSQIESGKRHMSAEVANQIAELYNTDRDELFEATRYKTIDVSR</sequence>
<dbReference type="InterPro" id="IPR050807">
    <property type="entry name" value="TransReg_Diox_bact_type"/>
</dbReference>
<dbReference type="GO" id="GO:0003700">
    <property type="term" value="F:DNA-binding transcription factor activity"/>
    <property type="evidence" value="ECO:0007669"/>
    <property type="project" value="TreeGrafter"/>
</dbReference>
<evidence type="ECO:0000313" key="4">
    <source>
        <dbReference type="Proteomes" id="UP000242662"/>
    </source>
</evidence>
<feature type="domain" description="HTH cro/C1-type" evidence="2">
    <location>
        <begin position="5"/>
        <end position="59"/>
    </location>
</feature>
<organism evidence="3 4">
    <name type="scientific">Shouchella lonarensis</name>
    <dbReference type="NCBI Taxonomy" id="1464122"/>
    <lineage>
        <taxon>Bacteria</taxon>
        <taxon>Bacillati</taxon>
        <taxon>Bacillota</taxon>
        <taxon>Bacilli</taxon>
        <taxon>Bacillales</taxon>
        <taxon>Bacillaceae</taxon>
        <taxon>Shouchella</taxon>
    </lineage>
</organism>
<dbReference type="InterPro" id="IPR001387">
    <property type="entry name" value="Cro/C1-type_HTH"/>
</dbReference>
<dbReference type="PROSITE" id="PS50943">
    <property type="entry name" value="HTH_CROC1"/>
    <property type="match status" value="1"/>
</dbReference>
<accession>A0A1G6IWS3</accession>
<dbReference type="Gene3D" id="1.10.260.40">
    <property type="entry name" value="lambda repressor-like DNA-binding domains"/>
    <property type="match status" value="1"/>
</dbReference>
<dbReference type="EMBL" id="FMYM01000005">
    <property type="protein sequence ID" value="SDC10535.1"/>
    <property type="molecule type" value="Genomic_DNA"/>
</dbReference>
<gene>
    <name evidence="3" type="ORF">SAMN05421737_105179</name>
</gene>
<dbReference type="Proteomes" id="UP000242662">
    <property type="component" value="Unassembled WGS sequence"/>
</dbReference>
<dbReference type="PANTHER" id="PTHR46797:SF1">
    <property type="entry name" value="METHYLPHOSPHONATE SYNTHASE"/>
    <property type="match status" value="1"/>
</dbReference>
<evidence type="ECO:0000259" key="2">
    <source>
        <dbReference type="PROSITE" id="PS50943"/>
    </source>
</evidence>
<dbReference type="OrthoDB" id="2883494at2"/>
<dbReference type="SMART" id="SM00530">
    <property type="entry name" value="HTH_XRE"/>
    <property type="match status" value="1"/>
</dbReference>
<dbReference type="RefSeq" id="WP_090775532.1">
    <property type="nucleotide sequence ID" value="NZ_FMYM01000005.1"/>
</dbReference>
<keyword evidence="4" id="KW-1185">Reference proteome</keyword>
<dbReference type="AlphaFoldDB" id="A0A1G6IWS3"/>
<proteinExistence type="predicted"/>
<dbReference type="GO" id="GO:0005829">
    <property type="term" value="C:cytosol"/>
    <property type="evidence" value="ECO:0007669"/>
    <property type="project" value="TreeGrafter"/>
</dbReference>
<protein>
    <submittedName>
        <fullName evidence="3">Putative transcriptional regulator</fullName>
    </submittedName>
</protein>
<reference evidence="4" key="1">
    <citation type="submission" date="2016-09" db="EMBL/GenBank/DDBJ databases">
        <authorList>
            <person name="Varghese N."/>
            <person name="Submissions S."/>
        </authorList>
    </citation>
    <scope>NUCLEOTIDE SEQUENCE [LARGE SCALE GENOMIC DNA]</scope>
    <source>
        <strain evidence="4">25nlg</strain>
    </source>
</reference>
<evidence type="ECO:0000313" key="3">
    <source>
        <dbReference type="EMBL" id="SDC10535.1"/>
    </source>
</evidence>
<dbReference type="GO" id="GO:0003677">
    <property type="term" value="F:DNA binding"/>
    <property type="evidence" value="ECO:0007669"/>
    <property type="project" value="UniProtKB-KW"/>
</dbReference>
<name>A0A1G6IWS3_9BACI</name>
<dbReference type="Pfam" id="PF13560">
    <property type="entry name" value="HTH_31"/>
    <property type="match status" value="1"/>
</dbReference>
<dbReference type="SUPFAM" id="SSF47413">
    <property type="entry name" value="lambda repressor-like DNA-binding domains"/>
    <property type="match status" value="1"/>
</dbReference>
<dbReference type="CDD" id="cd00093">
    <property type="entry name" value="HTH_XRE"/>
    <property type="match status" value="1"/>
</dbReference>